<dbReference type="EMBL" id="AONI01000008">
    <property type="protein sequence ID" value="EPX80816.1"/>
    <property type="molecule type" value="Genomic_DNA"/>
</dbReference>
<feature type="compositionally biased region" description="Basic and acidic residues" evidence="1">
    <location>
        <begin position="73"/>
        <end position="83"/>
    </location>
</feature>
<evidence type="ECO:0000256" key="1">
    <source>
        <dbReference type="SAM" id="MobiDB-lite"/>
    </source>
</evidence>
<feature type="compositionally biased region" description="Acidic residues" evidence="1">
    <location>
        <begin position="219"/>
        <end position="229"/>
    </location>
</feature>
<evidence type="ECO:0000313" key="2">
    <source>
        <dbReference type="EMBL" id="EPX80816.1"/>
    </source>
</evidence>
<comment type="caution">
    <text evidence="2">The sequence shown here is derived from an EMBL/GenBank/DDBJ whole genome shotgun (WGS) entry which is preliminary data.</text>
</comment>
<dbReference type="STRING" id="1123360.thalar_01037"/>
<dbReference type="Proteomes" id="UP000015351">
    <property type="component" value="Unassembled WGS sequence"/>
</dbReference>
<accession>S9QH71</accession>
<evidence type="ECO:0000313" key="3">
    <source>
        <dbReference type="Proteomes" id="UP000015351"/>
    </source>
</evidence>
<protein>
    <submittedName>
        <fullName evidence="2">Uncharacterized protein</fullName>
    </submittedName>
</protein>
<feature type="region of interest" description="Disordered" evidence="1">
    <location>
        <begin position="16"/>
        <end position="129"/>
    </location>
</feature>
<dbReference type="AlphaFoldDB" id="S9QH71"/>
<dbReference type="RefSeq" id="WP_021099609.1">
    <property type="nucleotide sequence ID" value="NZ_KE557306.1"/>
</dbReference>
<reference evidence="3" key="1">
    <citation type="journal article" date="2013" name="Stand. Genomic Sci.">
        <title>Genome sequence of the Litoreibacter arenae type strain (DSM 19593(T)), a member of the Roseobacter clade isolated from sea sand.</title>
        <authorList>
            <person name="Riedel T."/>
            <person name="Fiebig A."/>
            <person name="Petersen J."/>
            <person name="Gronow S."/>
            <person name="Kyrpides N.C."/>
            <person name="Goker M."/>
            <person name="Klenk H.P."/>
        </authorList>
    </citation>
    <scope>NUCLEOTIDE SEQUENCE [LARGE SCALE GENOMIC DNA]</scope>
    <source>
        <strain evidence="3">DSM 19593</strain>
    </source>
</reference>
<dbReference type="eggNOG" id="ENOG5032YP1">
    <property type="taxonomic scope" value="Bacteria"/>
</dbReference>
<feature type="region of interest" description="Disordered" evidence="1">
    <location>
        <begin position="249"/>
        <end position="268"/>
    </location>
</feature>
<sequence>MSDPVSNADVEDVLSSIRRLVSSDSSSDDGATEEGEDTCEGRPSASDSDDDKKTKPADALILTSALRVNQPVEEPKPEFRHTEMSNFRSVLTTDDAEQSEGALTNRSDWRSPVDDEYYEDEEQPPETPVIDFVRHNRRAEVTKVTEFADEQTSWQPQMDEVDEKTQPVDAQAKTVEDEGQLQQRVDDEDNEPEAHPDEALELEAEASLESWTVPPSDTSVDDEDFDSEEVQTDVFEQETIFATAAAASVGETSIDDAEPAEKVDLGDLDDGTIDEDVLRDLVAEIVRQELTGELGERITRNVRKLVRREIHRALVTREFE</sequence>
<dbReference type="OrthoDB" id="7875768at2"/>
<feature type="compositionally biased region" description="Low complexity" evidence="1">
    <location>
        <begin position="16"/>
        <end position="25"/>
    </location>
</feature>
<gene>
    <name evidence="2" type="ORF">thalar_01037</name>
</gene>
<feature type="compositionally biased region" description="Acidic residues" evidence="1">
    <location>
        <begin position="114"/>
        <end position="124"/>
    </location>
</feature>
<feature type="compositionally biased region" description="Acidic residues" evidence="1">
    <location>
        <begin position="26"/>
        <end position="38"/>
    </location>
</feature>
<dbReference type="PATRIC" id="fig|1123360.3.peg.1027"/>
<keyword evidence="3" id="KW-1185">Reference proteome</keyword>
<feature type="region of interest" description="Disordered" evidence="1">
    <location>
        <begin position="147"/>
        <end position="229"/>
    </location>
</feature>
<name>S9QH71_9RHOB</name>
<proteinExistence type="predicted"/>
<dbReference type="HOGENOM" id="CLU_062229_0_0_5"/>
<organism evidence="2 3">
    <name type="scientific">Litoreibacter arenae DSM 19593</name>
    <dbReference type="NCBI Taxonomy" id="1123360"/>
    <lineage>
        <taxon>Bacteria</taxon>
        <taxon>Pseudomonadati</taxon>
        <taxon>Pseudomonadota</taxon>
        <taxon>Alphaproteobacteria</taxon>
        <taxon>Rhodobacterales</taxon>
        <taxon>Roseobacteraceae</taxon>
        <taxon>Litoreibacter</taxon>
    </lineage>
</organism>